<evidence type="ECO:0000256" key="3">
    <source>
        <dbReference type="ARBA" id="ARBA00022475"/>
    </source>
</evidence>
<feature type="transmembrane region" description="Helical" evidence="7">
    <location>
        <begin position="252"/>
        <end position="270"/>
    </location>
</feature>
<dbReference type="Gene3D" id="1.10.3730.20">
    <property type="match status" value="1"/>
</dbReference>
<evidence type="ECO:0000256" key="2">
    <source>
        <dbReference type="ARBA" id="ARBA00007362"/>
    </source>
</evidence>
<dbReference type="SUPFAM" id="SSF103481">
    <property type="entry name" value="Multidrug resistance efflux transporter EmrE"/>
    <property type="match status" value="2"/>
</dbReference>
<evidence type="ECO:0000259" key="8">
    <source>
        <dbReference type="Pfam" id="PF00892"/>
    </source>
</evidence>
<reference evidence="10" key="1">
    <citation type="submission" date="2023-11" db="EMBL/GenBank/DDBJ databases">
        <title>Genome Sequence of Bacillus pseudomycoides stain BUPM19.</title>
        <authorList>
            <person name="Farhat A."/>
        </authorList>
    </citation>
    <scope>NUCLEOTIDE SEQUENCE [LARGE SCALE GENOMIC DNA]</scope>
    <source>
        <strain evidence="10">BUPM19</strain>
    </source>
</reference>
<keyword evidence="10" id="KW-1185">Reference proteome</keyword>
<accession>A0ABU5JWC7</accession>
<feature type="transmembrane region" description="Helical" evidence="7">
    <location>
        <begin position="41"/>
        <end position="58"/>
    </location>
</feature>
<keyword evidence="4 7" id="KW-0812">Transmembrane</keyword>
<dbReference type="Pfam" id="PF00892">
    <property type="entry name" value="EamA"/>
    <property type="match status" value="2"/>
</dbReference>
<dbReference type="EMBL" id="JAXOVW010000021">
    <property type="protein sequence ID" value="MDZ5607756.1"/>
    <property type="molecule type" value="Genomic_DNA"/>
</dbReference>
<dbReference type="RefSeq" id="WP_374217805.1">
    <property type="nucleotide sequence ID" value="NZ_JAXOVW010000021.1"/>
</dbReference>
<proteinExistence type="inferred from homology"/>
<dbReference type="PANTHER" id="PTHR32322:SF18">
    <property type="entry name" value="S-ADENOSYLMETHIONINE_S-ADENOSYLHOMOCYSTEINE TRANSPORTER"/>
    <property type="match status" value="1"/>
</dbReference>
<dbReference type="Proteomes" id="UP001291930">
    <property type="component" value="Unassembled WGS sequence"/>
</dbReference>
<evidence type="ECO:0000256" key="1">
    <source>
        <dbReference type="ARBA" id="ARBA00004651"/>
    </source>
</evidence>
<feature type="transmembrane region" description="Helical" evidence="7">
    <location>
        <begin position="7"/>
        <end position="29"/>
    </location>
</feature>
<evidence type="ECO:0000256" key="5">
    <source>
        <dbReference type="ARBA" id="ARBA00022989"/>
    </source>
</evidence>
<feature type="transmembrane region" description="Helical" evidence="7">
    <location>
        <begin position="276"/>
        <end position="294"/>
    </location>
</feature>
<evidence type="ECO:0000256" key="4">
    <source>
        <dbReference type="ARBA" id="ARBA00022692"/>
    </source>
</evidence>
<dbReference type="InterPro" id="IPR050638">
    <property type="entry name" value="AA-Vitamin_Transporters"/>
</dbReference>
<dbReference type="PANTHER" id="PTHR32322">
    <property type="entry name" value="INNER MEMBRANE TRANSPORTER"/>
    <property type="match status" value="1"/>
</dbReference>
<comment type="caution">
    <text evidence="9">The sequence shown here is derived from an EMBL/GenBank/DDBJ whole genome shotgun (WGS) entry which is preliminary data.</text>
</comment>
<keyword evidence="3" id="KW-1003">Cell membrane</keyword>
<evidence type="ECO:0000256" key="6">
    <source>
        <dbReference type="ARBA" id="ARBA00023136"/>
    </source>
</evidence>
<feature type="domain" description="EamA" evidence="8">
    <location>
        <begin position="159"/>
        <end position="293"/>
    </location>
</feature>
<evidence type="ECO:0000256" key="7">
    <source>
        <dbReference type="SAM" id="Phobius"/>
    </source>
</evidence>
<keyword evidence="6 7" id="KW-0472">Membrane</keyword>
<sequence length="308" mass="34335">MNNNRRLGLIMIITGATLWGLSGPMIQWLFQHTKVSSIDFLVIRLLLAGVFILCFLLTKKQNIFRIWQQPHHFIQLIIFSILGMLGAQYAFIETVHISNAVTATLFQFLGPILITIYVAIQYKKLPSTMQVLAIVAALTGTYFIITNGSAQNIVLSKEAILFGLLTAIGFAFYTLHPTFLIKQWGTTLIIGWGMLIGGIALFISNRSFEWKQLSQTFTLQTFSMLILIIISGTLSFLFYIGSLKYLSATETSILSSIEPLVAAIVSITWLKESFGAYQLLGGVCIVISVIFLTMPEKEAEPTFTTEQI</sequence>
<feature type="transmembrane region" description="Helical" evidence="7">
    <location>
        <begin position="70"/>
        <end position="91"/>
    </location>
</feature>
<comment type="subcellular location">
    <subcellularLocation>
        <location evidence="1">Cell membrane</location>
        <topology evidence="1">Multi-pass membrane protein</topology>
    </subcellularLocation>
</comment>
<feature type="transmembrane region" description="Helical" evidence="7">
    <location>
        <begin position="131"/>
        <end position="153"/>
    </location>
</feature>
<feature type="transmembrane region" description="Helical" evidence="7">
    <location>
        <begin position="187"/>
        <end position="205"/>
    </location>
</feature>
<dbReference type="InterPro" id="IPR037185">
    <property type="entry name" value="EmrE-like"/>
</dbReference>
<dbReference type="InterPro" id="IPR000620">
    <property type="entry name" value="EamA_dom"/>
</dbReference>
<protein>
    <submittedName>
        <fullName evidence="9">DMT family transporter</fullName>
    </submittedName>
</protein>
<evidence type="ECO:0000313" key="9">
    <source>
        <dbReference type="EMBL" id="MDZ5607756.1"/>
    </source>
</evidence>
<feature type="transmembrane region" description="Helical" evidence="7">
    <location>
        <begin position="97"/>
        <end position="119"/>
    </location>
</feature>
<name>A0ABU5JWC7_9BACI</name>
<feature type="domain" description="EamA" evidence="8">
    <location>
        <begin position="7"/>
        <end position="145"/>
    </location>
</feature>
<comment type="similarity">
    <text evidence="2">Belongs to the EamA transporter family.</text>
</comment>
<keyword evidence="5 7" id="KW-1133">Transmembrane helix</keyword>
<feature type="transmembrane region" description="Helical" evidence="7">
    <location>
        <begin position="159"/>
        <end position="175"/>
    </location>
</feature>
<evidence type="ECO:0000313" key="10">
    <source>
        <dbReference type="Proteomes" id="UP001291930"/>
    </source>
</evidence>
<feature type="transmembrane region" description="Helical" evidence="7">
    <location>
        <begin position="217"/>
        <end position="240"/>
    </location>
</feature>
<gene>
    <name evidence="9" type="ORF">U2I54_11775</name>
</gene>
<organism evidence="9 10">
    <name type="scientific">Bacillus bingmayongensis</name>
    <dbReference type="NCBI Taxonomy" id="1150157"/>
    <lineage>
        <taxon>Bacteria</taxon>
        <taxon>Bacillati</taxon>
        <taxon>Bacillota</taxon>
        <taxon>Bacilli</taxon>
        <taxon>Bacillales</taxon>
        <taxon>Bacillaceae</taxon>
        <taxon>Bacillus</taxon>
    </lineage>
</organism>